<dbReference type="HOGENOM" id="CLU_018738_1_0_1"/>
<feature type="region of interest" description="Disordered" evidence="5">
    <location>
        <begin position="478"/>
        <end position="516"/>
    </location>
</feature>
<proteinExistence type="predicted"/>
<comment type="subcellular location">
    <subcellularLocation>
        <location evidence="1">Nucleus</location>
    </subcellularLocation>
</comment>
<evidence type="ECO:0000256" key="3">
    <source>
        <dbReference type="ARBA" id="ARBA00023242"/>
    </source>
</evidence>
<feature type="compositionally biased region" description="Basic and acidic residues" evidence="5">
    <location>
        <begin position="313"/>
        <end position="322"/>
    </location>
</feature>
<dbReference type="GO" id="GO:0005634">
    <property type="term" value="C:nucleus"/>
    <property type="evidence" value="ECO:0007669"/>
    <property type="project" value="UniProtKB-SubCell"/>
</dbReference>
<evidence type="ECO:0000256" key="2">
    <source>
        <dbReference type="ARBA" id="ARBA00022763"/>
    </source>
</evidence>
<feature type="region of interest" description="Disordered" evidence="5">
    <location>
        <begin position="211"/>
        <end position="457"/>
    </location>
</feature>
<feature type="compositionally biased region" description="Polar residues" evidence="5">
    <location>
        <begin position="441"/>
        <end position="451"/>
    </location>
</feature>
<feature type="coiled-coil region" evidence="4">
    <location>
        <begin position="18"/>
        <end position="80"/>
    </location>
</feature>
<keyword evidence="4" id="KW-0175">Coiled coil</keyword>
<dbReference type="GO" id="GO:0006281">
    <property type="term" value="P:DNA repair"/>
    <property type="evidence" value="ECO:0007669"/>
    <property type="project" value="InterPro"/>
</dbReference>
<feature type="domain" description="DNA endonuclease activator Ctp1 C-terminal" evidence="6">
    <location>
        <begin position="563"/>
        <end position="678"/>
    </location>
</feature>
<dbReference type="Proteomes" id="UP000023758">
    <property type="component" value="Unassembled WGS sequence"/>
</dbReference>
<accession>A0A022W812</accession>
<dbReference type="InterPro" id="IPR013882">
    <property type="entry name" value="Ctp1_C"/>
</dbReference>
<evidence type="ECO:0000256" key="4">
    <source>
        <dbReference type="SAM" id="Coils"/>
    </source>
</evidence>
<dbReference type="OrthoDB" id="5801062at2759"/>
<name>A0A022W812_TRIRU</name>
<evidence type="ECO:0000313" key="7">
    <source>
        <dbReference type="EMBL" id="EZF54497.1"/>
    </source>
</evidence>
<sequence length="713" mass="81098">MDSLARLAENLSQCQHHYNEALKLVQETSNEHECTKQELEAVSQRLKEYDNTQARNKEQIETLSKENYALKAAVDDLKQELRDKDTAHLHDDDSAFEKNLLDKAKKHDPEVIIYHFESSPGIVDYDLYSRVAGFYGELYAENINLIKSFCKLRRNHKASKEKLVLWNRLLEKDSFETTVNGEMVTFKRVSPEHVGEMIIAESPVLTPLRSYIPQNTDYQNRTPTRSQVREHHSDLASTQSQDLRYDERRLPQTNESPDTPVVVKERPVRKQQFPSPTYCAVKVEESPTDMGTAEKPFHIKSEPTPSPPGLLSDIRHHEDHGKQNHGPVSSPTLDPIESPLPRPKFTVLPDRRSPSPELQDDQLDLHADKQTESHSKKRGRQALRPVDTNVTPTCKLKETSMPQSKRRKPDFSRGAHAIPSVAEDGEAEEYLTGRRSSRSSITGSAKKSTPATKMRQTRLQDLLETSHTPRPVLLSTPQTAIAKPDKFVPPQTPSNRTEAGATPCAPPPNAPKQPEGHDIIPFSEEVDDDEIRPRSCFRHRPISELGLEHFKLNPSKNQGLDYAFDEVVRDKSMRKQLRGCLRQECCGPVYRSMAKDELGEEPRSLGTLSRADHDLLKGDLGSTYEKFLEGRSPIEIRDLLIEAKASVLSNKFSKHRNAHVPGGSPPGYWRTDMPNTQEIELDRIMAQKLEREKVLDRYKEACKDDGYWKFADE</sequence>
<dbReference type="AlphaFoldDB" id="A0A022W812"/>
<reference evidence="7" key="1">
    <citation type="submission" date="2014-02" db="EMBL/GenBank/DDBJ databases">
        <title>The Genome Sequence of Trichophyton rubrum (morphotype fischeri) CBS 288.86.</title>
        <authorList>
            <consortium name="The Broad Institute Genomics Platform"/>
            <person name="Cuomo C.A."/>
            <person name="White T.C."/>
            <person name="Graser Y."/>
            <person name="Martinez-Rossi N."/>
            <person name="Heitman J."/>
            <person name="Young S.K."/>
            <person name="Zeng Q."/>
            <person name="Gargeya S."/>
            <person name="Abouelleil A."/>
            <person name="Alvarado L."/>
            <person name="Chapman S.B."/>
            <person name="Gainer-Dewar J."/>
            <person name="Goldberg J."/>
            <person name="Griggs A."/>
            <person name="Gujja S."/>
            <person name="Hansen M."/>
            <person name="Howarth C."/>
            <person name="Imamovic A."/>
            <person name="Larimer J."/>
            <person name="Martinez D."/>
            <person name="Murphy C."/>
            <person name="Pearson M.D."/>
            <person name="Persinoti G."/>
            <person name="Poon T."/>
            <person name="Priest M."/>
            <person name="Roberts A.D."/>
            <person name="Saif S."/>
            <person name="Shea T.D."/>
            <person name="Sykes S.N."/>
            <person name="Wortman J."/>
            <person name="Nusbaum C."/>
            <person name="Birren B."/>
        </authorList>
    </citation>
    <scope>NUCLEOTIDE SEQUENCE [LARGE SCALE GENOMIC DNA]</scope>
    <source>
        <strain evidence="7">CBS 288.86</strain>
    </source>
</reference>
<organism evidence="7">
    <name type="scientific">Trichophyton rubrum CBS 288.86</name>
    <dbReference type="NCBI Taxonomy" id="1215330"/>
    <lineage>
        <taxon>Eukaryota</taxon>
        <taxon>Fungi</taxon>
        <taxon>Dikarya</taxon>
        <taxon>Ascomycota</taxon>
        <taxon>Pezizomycotina</taxon>
        <taxon>Eurotiomycetes</taxon>
        <taxon>Eurotiomycetidae</taxon>
        <taxon>Onygenales</taxon>
        <taxon>Arthrodermataceae</taxon>
        <taxon>Trichophyton</taxon>
    </lineage>
</organism>
<dbReference type="EMBL" id="KK207783">
    <property type="protein sequence ID" value="EZF54497.1"/>
    <property type="molecule type" value="Genomic_DNA"/>
</dbReference>
<keyword evidence="3" id="KW-0539">Nucleus</keyword>
<protein>
    <recommendedName>
        <fullName evidence="6">DNA endonuclease activator Ctp1 C-terminal domain-containing protein</fullName>
    </recommendedName>
</protein>
<feature type="compositionally biased region" description="Polar residues" evidence="5">
    <location>
        <begin position="212"/>
        <end position="226"/>
    </location>
</feature>
<evidence type="ECO:0000256" key="5">
    <source>
        <dbReference type="SAM" id="MobiDB-lite"/>
    </source>
</evidence>
<dbReference type="Pfam" id="PF08573">
    <property type="entry name" value="SAE2"/>
    <property type="match status" value="1"/>
</dbReference>
<evidence type="ECO:0000256" key="1">
    <source>
        <dbReference type="ARBA" id="ARBA00004123"/>
    </source>
</evidence>
<feature type="compositionally biased region" description="Basic and acidic residues" evidence="5">
    <location>
        <begin position="363"/>
        <end position="374"/>
    </location>
</feature>
<gene>
    <name evidence="7" type="ORF">H103_02731</name>
</gene>
<evidence type="ECO:0000259" key="6">
    <source>
        <dbReference type="Pfam" id="PF08573"/>
    </source>
</evidence>
<keyword evidence="2" id="KW-0227">DNA damage</keyword>